<gene>
    <name evidence="1" type="ORF">O181_051154</name>
</gene>
<dbReference type="EMBL" id="AVOT02022186">
    <property type="protein sequence ID" value="MBW0511439.1"/>
    <property type="molecule type" value="Genomic_DNA"/>
</dbReference>
<comment type="caution">
    <text evidence="1">The sequence shown here is derived from an EMBL/GenBank/DDBJ whole genome shotgun (WGS) entry which is preliminary data.</text>
</comment>
<dbReference type="AlphaFoldDB" id="A0A9Q3DY80"/>
<name>A0A9Q3DY80_9BASI</name>
<organism evidence="1 2">
    <name type="scientific">Austropuccinia psidii MF-1</name>
    <dbReference type="NCBI Taxonomy" id="1389203"/>
    <lineage>
        <taxon>Eukaryota</taxon>
        <taxon>Fungi</taxon>
        <taxon>Dikarya</taxon>
        <taxon>Basidiomycota</taxon>
        <taxon>Pucciniomycotina</taxon>
        <taxon>Pucciniomycetes</taxon>
        <taxon>Pucciniales</taxon>
        <taxon>Sphaerophragmiaceae</taxon>
        <taxon>Austropuccinia</taxon>
    </lineage>
</organism>
<evidence type="ECO:0000313" key="2">
    <source>
        <dbReference type="Proteomes" id="UP000765509"/>
    </source>
</evidence>
<dbReference type="Proteomes" id="UP000765509">
    <property type="component" value="Unassembled WGS sequence"/>
</dbReference>
<evidence type="ECO:0000313" key="1">
    <source>
        <dbReference type="EMBL" id="MBW0511439.1"/>
    </source>
</evidence>
<proteinExistence type="predicted"/>
<sequence>MKPANRHMLRSQISIQEYRGKMTVVHKSGNINKNAYELSRCSLGNTPDNPAYVPLEEELQLSIQDINIADVGTEFFEEVR</sequence>
<accession>A0A9Q3DY80</accession>
<keyword evidence="2" id="KW-1185">Reference proteome</keyword>
<protein>
    <submittedName>
        <fullName evidence="1">Uncharacterized protein</fullName>
    </submittedName>
</protein>
<reference evidence="1" key="1">
    <citation type="submission" date="2021-03" db="EMBL/GenBank/DDBJ databases">
        <title>Draft genome sequence of rust myrtle Austropuccinia psidii MF-1, a brazilian biotype.</title>
        <authorList>
            <person name="Quecine M.C."/>
            <person name="Pachon D.M.R."/>
            <person name="Bonatelli M.L."/>
            <person name="Correr F.H."/>
            <person name="Franceschini L.M."/>
            <person name="Leite T.F."/>
            <person name="Margarido G.R.A."/>
            <person name="Almeida C.A."/>
            <person name="Ferrarezi J.A."/>
            <person name="Labate C.A."/>
        </authorList>
    </citation>
    <scope>NUCLEOTIDE SEQUENCE</scope>
    <source>
        <strain evidence="1">MF-1</strain>
    </source>
</reference>